<accession>A0A9J5Z5L4</accession>
<dbReference type="AlphaFoldDB" id="A0A9J5Z5L4"/>
<evidence type="ECO:0000313" key="1">
    <source>
        <dbReference type="EMBL" id="KAG5607517.1"/>
    </source>
</evidence>
<protein>
    <submittedName>
        <fullName evidence="1">Uncharacterized protein</fullName>
    </submittedName>
</protein>
<sequence length="177" mass="19995">MGFGGSFGCCFVSGSSCWLQQCCFVMILAGDGGSDGFGVGLEEVGERLGWRCLELGAAGCMRLKPARWWWHEQREEEENEWRFWVVSSGVCWPEKGGAMDHDQQLLACHSRHQKPVIDMEEIDQSADSATFMRTSRSDVDYSRIKVDLLYKKGTKKQTEESGLESVWTTDNICQFSD</sequence>
<evidence type="ECO:0000313" key="2">
    <source>
        <dbReference type="Proteomes" id="UP000824120"/>
    </source>
</evidence>
<proteinExistence type="predicted"/>
<reference evidence="1 2" key="1">
    <citation type="submission" date="2020-09" db="EMBL/GenBank/DDBJ databases">
        <title>De no assembly of potato wild relative species, Solanum commersonii.</title>
        <authorList>
            <person name="Cho K."/>
        </authorList>
    </citation>
    <scope>NUCLEOTIDE SEQUENCE [LARGE SCALE GENOMIC DNA]</scope>
    <source>
        <strain evidence="1">LZ3.2</strain>
        <tissue evidence="1">Leaf</tissue>
    </source>
</reference>
<comment type="caution">
    <text evidence="1">The sequence shown here is derived from an EMBL/GenBank/DDBJ whole genome shotgun (WGS) entry which is preliminary data.</text>
</comment>
<keyword evidence="2" id="KW-1185">Reference proteome</keyword>
<organism evidence="1 2">
    <name type="scientific">Solanum commersonii</name>
    <name type="common">Commerson's wild potato</name>
    <name type="synonym">Commerson's nightshade</name>
    <dbReference type="NCBI Taxonomy" id="4109"/>
    <lineage>
        <taxon>Eukaryota</taxon>
        <taxon>Viridiplantae</taxon>
        <taxon>Streptophyta</taxon>
        <taxon>Embryophyta</taxon>
        <taxon>Tracheophyta</taxon>
        <taxon>Spermatophyta</taxon>
        <taxon>Magnoliopsida</taxon>
        <taxon>eudicotyledons</taxon>
        <taxon>Gunneridae</taxon>
        <taxon>Pentapetalae</taxon>
        <taxon>asterids</taxon>
        <taxon>lamiids</taxon>
        <taxon>Solanales</taxon>
        <taxon>Solanaceae</taxon>
        <taxon>Solanoideae</taxon>
        <taxon>Solaneae</taxon>
        <taxon>Solanum</taxon>
    </lineage>
</organism>
<dbReference type="Proteomes" id="UP000824120">
    <property type="component" value="Chromosome 5"/>
</dbReference>
<dbReference type="EMBL" id="JACXVP010000005">
    <property type="protein sequence ID" value="KAG5607517.1"/>
    <property type="molecule type" value="Genomic_DNA"/>
</dbReference>
<name>A0A9J5Z5L4_SOLCO</name>
<gene>
    <name evidence="1" type="ORF">H5410_029009</name>
</gene>